<dbReference type="STRING" id="503106.A0A218Z7K9"/>
<dbReference type="Pfam" id="PF00076">
    <property type="entry name" value="RRM_1"/>
    <property type="match status" value="1"/>
</dbReference>
<feature type="compositionally biased region" description="Basic and acidic residues" evidence="5">
    <location>
        <begin position="439"/>
        <end position="455"/>
    </location>
</feature>
<name>A0A218Z7K9_9HELO</name>
<protein>
    <submittedName>
        <fullName evidence="8">Uncharacterized protein</fullName>
    </submittedName>
</protein>
<dbReference type="AlphaFoldDB" id="A0A218Z7K9"/>
<dbReference type="PROSITE" id="PS50102">
    <property type="entry name" value="RRM"/>
    <property type="match status" value="1"/>
</dbReference>
<feature type="domain" description="RRM" evidence="6">
    <location>
        <begin position="215"/>
        <end position="295"/>
    </location>
</feature>
<feature type="compositionally biased region" description="Low complexity" evidence="5">
    <location>
        <begin position="33"/>
        <end position="47"/>
    </location>
</feature>
<comment type="caution">
    <text evidence="8">The sequence shown here is derived from an EMBL/GenBank/DDBJ whole genome shotgun (WGS) entry which is preliminary data.</text>
</comment>
<evidence type="ECO:0000256" key="1">
    <source>
        <dbReference type="ARBA" id="ARBA00004123"/>
    </source>
</evidence>
<dbReference type="SMART" id="SM00360">
    <property type="entry name" value="RRM"/>
    <property type="match status" value="1"/>
</dbReference>
<dbReference type="PROSITE" id="PS50961">
    <property type="entry name" value="HTH_LA"/>
    <property type="match status" value="1"/>
</dbReference>
<dbReference type="SUPFAM" id="SSF46785">
    <property type="entry name" value="Winged helix' DNA-binding domain"/>
    <property type="match status" value="1"/>
</dbReference>
<keyword evidence="9" id="KW-1185">Reference proteome</keyword>
<dbReference type="InterPro" id="IPR036388">
    <property type="entry name" value="WH-like_DNA-bd_sf"/>
</dbReference>
<dbReference type="InterPro" id="IPR012677">
    <property type="entry name" value="Nucleotide-bd_a/b_plait_sf"/>
</dbReference>
<dbReference type="InterPro" id="IPR000504">
    <property type="entry name" value="RRM_dom"/>
</dbReference>
<dbReference type="SUPFAM" id="SSF54928">
    <property type="entry name" value="RNA-binding domain, RBD"/>
    <property type="match status" value="1"/>
</dbReference>
<dbReference type="Gene3D" id="3.30.70.330">
    <property type="match status" value="1"/>
</dbReference>
<dbReference type="PANTHER" id="PTHR22792:SF140">
    <property type="entry name" value="ACHILLES, ISOFORM A"/>
    <property type="match status" value="1"/>
</dbReference>
<evidence type="ECO:0000259" key="6">
    <source>
        <dbReference type="PROSITE" id="PS50102"/>
    </source>
</evidence>
<feature type="compositionally biased region" description="Basic and acidic residues" evidence="5">
    <location>
        <begin position="57"/>
        <end position="67"/>
    </location>
</feature>
<evidence type="ECO:0000313" key="8">
    <source>
        <dbReference type="EMBL" id="OWP03523.1"/>
    </source>
</evidence>
<dbReference type="GO" id="GO:1990904">
    <property type="term" value="C:ribonucleoprotein complex"/>
    <property type="evidence" value="ECO:0007669"/>
    <property type="project" value="InterPro"/>
</dbReference>
<dbReference type="EMBL" id="MZNU01000176">
    <property type="protein sequence ID" value="OWP03523.1"/>
    <property type="molecule type" value="Genomic_DNA"/>
</dbReference>
<keyword evidence="3" id="KW-0539">Nucleus</keyword>
<dbReference type="SMART" id="SM00715">
    <property type="entry name" value="LA"/>
    <property type="match status" value="1"/>
</dbReference>
<dbReference type="GO" id="GO:0005634">
    <property type="term" value="C:nucleus"/>
    <property type="evidence" value="ECO:0007669"/>
    <property type="project" value="UniProtKB-SubCell"/>
</dbReference>
<evidence type="ECO:0000313" key="9">
    <source>
        <dbReference type="Proteomes" id="UP000242519"/>
    </source>
</evidence>
<dbReference type="PRINTS" id="PR00302">
    <property type="entry name" value="LUPUSLA"/>
</dbReference>
<reference evidence="8 9" key="1">
    <citation type="submission" date="2017-04" db="EMBL/GenBank/DDBJ databases">
        <title>Draft genome sequence of Marssonina coronaria NL1: causal agent of apple blotch.</title>
        <authorList>
            <person name="Cheng Q."/>
        </authorList>
    </citation>
    <scope>NUCLEOTIDE SEQUENCE [LARGE SCALE GENOMIC DNA]</scope>
    <source>
        <strain evidence="8 9">NL1</strain>
    </source>
</reference>
<evidence type="ECO:0000256" key="4">
    <source>
        <dbReference type="PROSITE-ProRule" id="PRU00332"/>
    </source>
</evidence>
<dbReference type="OrthoDB" id="439993at2759"/>
<dbReference type="CDD" id="cd12291">
    <property type="entry name" value="RRM1_La"/>
    <property type="match status" value="1"/>
</dbReference>
<evidence type="ECO:0000259" key="7">
    <source>
        <dbReference type="PROSITE" id="PS50961"/>
    </source>
</evidence>
<dbReference type="InParanoid" id="A0A218Z7K9"/>
<feature type="compositionally biased region" description="Polar residues" evidence="5">
    <location>
        <begin position="11"/>
        <end position="20"/>
    </location>
</feature>
<dbReference type="InterPro" id="IPR002344">
    <property type="entry name" value="Lupus_La"/>
</dbReference>
<dbReference type="GO" id="GO:0003729">
    <property type="term" value="F:mRNA binding"/>
    <property type="evidence" value="ECO:0007669"/>
    <property type="project" value="TreeGrafter"/>
</dbReference>
<keyword evidence="2 4" id="KW-0694">RNA-binding</keyword>
<comment type="subcellular location">
    <subcellularLocation>
        <location evidence="1">Nucleus</location>
    </subcellularLocation>
</comment>
<organism evidence="8 9">
    <name type="scientific">Diplocarpon coronariae</name>
    <dbReference type="NCBI Taxonomy" id="2795749"/>
    <lineage>
        <taxon>Eukaryota</taxon>
        <taxon>Fungi</taxon>
        <taxon>Dikarya</taxon>
        <taxon>Ascomycota</taxon>
        <taxon>Pezizomycotina</taxon>
        <taxon>Leotiomycetes</taxon>
        <taxon>Helotiales</taxon>
        <taxon>Drepanopezizaceae</taxon>
        <taxon>Diplocarpon</taxon>
    </lineage>
</organism>
<dbReference type="GO" id="GO:0006396">
    <property type="term" value="P:RNA processing"/>
    <property type="evidence" value="ECO:0007669"/>
    <property type="project" value="InterPro"/>
</dbReference>
<dbReference type="Gene3D" id="1.10.10.10">
    <property type="entry name" value="Winged helix-like DNA-binding domain superfamily/Winged helix DNA-binding domain"/>
    <property type="match status" value="1"/>
</dbReference>
<feature type="domain" description="HTH La-type RNA-binding" evidence="7">
    <location>
        <begin position="115"/>
        <end position="205"/>
    </location>
</feature>
<dbReference type="Pfam" id="PF05383">
    <property type="entry name" value="La"/>
    <property type="match status" value="1"/>
</dbReference>
<gene>
    <name evidence="8" type="ORF">B2J93_7541</name>
</gene>
<accession>A0A218Z7K9</accession>
<proteinExistence type="predicted"/>
<evidence type="ECO:0000256" key="2">
    <source>
        <dbReference type="ARBA" id="ARBA00022884"/>
    </source>
</evidence>
<sequence>MSATPVDATQPDPSATSLPKDQTVKQEGGDQSVPTVTDEAATVTEAVGKPANGSAEVKGEVVEEKGDNGTAAGSKSEESEEKDLKRKQHSSEDSTLKASATDFEGSNNSKYNPQVLPRSDDPKLIRAQVEFYFSDSNLPEDEYLWELTGGASNLPVSISKICSFGRMKRFQPESAVVAALRESSFLVVSGPEGAEQISRKTPYDPSIPAHKSTSRSVYAKGFGDEDPSSQFDIEAFFAPYGPTRCVRLRRTDSKLFKGSVFVEFQDEETAEKFMKLEPKPLWKGTHVLKIQSKQDYIKQKEQDIKDGKIEPQLQRFSGNGRGRGRGRGRGGYRGNDRRNGNDRRDGQTRENRDRDPDDWKKRREEDRAAGFKDNRNNRKHNNRGDRKGGRGGKRENNGRGRGDQSRNEEKANEADNEDSLAAKTEDSSGEASSNRQKRAREDDGCEDKPAKKVDVQTEVAA</sequence>
<evidence type="ECO:0000256" key="5">
    <source>
        <dbReference type="SAM" id="MobiDB-lite"/>
    </source>
</evidence>
<dbReference type="InterPro" id="IPR036390">
    <property type="entry name" value="WH_DNA-bd_sf"/>
</dbReference>
<feature type="region of interest" description="Disordered" evidence="5">
    <location>
        <begin position="1"/>
        <end position="120"/>
    </location>
</feature>
<evidence type="ECO:0000256" key="3">
    <source>
        <dbReference type="ARBA" id="ARBA00023242"/>
    </source>
</evidence>
<dbReference type="InterPro" id="IPR045180">
    <property type="entry name" value="La_dom_prot"/>
</dbReference>
<feature type="region of interest" description="Disordered" evidence="5">
    <location>
        <begin position="302"/>
        <end position="461"/>
    </location>
</feature>
<dbReference type="Proteomes" id="UP000242519">
    <property type="component" value="Unassembled WGS sequence"/>
</dbReference>
<dbReference type="PANTHER" id="PTHR22792">
    <property type="entry name" value="LUPUS LA PROTEIN-RELATED"/>
    <property type="match status" value="1"/>
</dbReference>
<feature type="compositionally biased region" description="Basic and acidic residues" evidence="5">
    <location>
        <begin position="334"/>
        <end position="413"/>
    </location>
</feature>
<dbReference type="InterPro" id="IPR006630">
    <property type="entry name" value="La_HTH"/>
</dbReference>
<dbReference type="InterPro" id="IPR035979">
    <property type="entry name" value="RBD_domain_sf"/>
</dbReference>